<name>A0ABS9KEX7_9BACT</name>
<dbReference type="PROSITE" id="PS51257">
    <property type="entry name" value="PROKAR_LIPOPROTEIN"/>
    <property type="match status" value="1"/>
</dbReference>
<reference evidence="4" key="1">
    <citation type="submission" date="2022-01" db="EMBL/GenBank/DDBJ databases">
        <authorList>
            <person name="Wang Y."/>
        </authorList>
    </citation>
    <scope>NUCLEOTIDE SEQUENCE</scope>
    <source>
        <strain evidence="4">WB101</strain>
    </source>
</reference>
<dbReference type="InterPro" id="IPR036452">
    <property type="entry name" value="Ribo_hydro-like"/>
</dbReference>
<reference evidence="4" key="2">
    <citation type="submission" date="2024-05" db="EMBL/GenBank/DDBJ databases">
        <title>Rhodohalobacter halophilus gen. nov., sp. nov., a moderately halophilic member of the family Balneolaceae.</title>
        <authorList>
            <person name="Xia J."/>
        </authorList>
    </citation>
    <scope>NUCLEOTIDE SEQUENCE</scope>
    <source>
        <strain evidence="4">WB101</strain>
    </source>
</reference>
<keyword evidence="1 4" id="KW-0378">Hydrolase</keyword>
<evidence type="ECO:0000313" key="5">
    <source>
        <dbReference type="Proteomes" id="UP001165366"/>
    </source>
</evidence>
<dbReference type="Pfam" id="PF01156">
    <property type="entry name" value="IU_nuc_hydro"/>
    <property type="match status" value="1"/>
</dbReference>
<sequence>MKNILICISILIFTGCSQQNDTESNQQTTTSESELIPIIIDTDANNELDDQHAMAYLFFNNDLFNTIGVTVNATYSGGPIDQQVAEAERVMKLTDVMGQIPLLPGANGDFEEIRPNLNQPEYDGHAAVEFIIEEARKPRDQKLILLPVGKLTNIALALEKAPDIKENVRIVWLGSNYPEPGEYNQENDIPSLNYILNQDVPFEIVMVRYGEPSGSDAVRATPAEIEENMSGAGPEVDPVTGRHGGEFTNFGDYSVNLFSEIELHGDPPSRALFDMVAVAILKNPNWGEATEIPAPIVDGEDWEERPNNDRTITIWENFDKEAILDDFYSTMRSE</sequence>
<dbReference type="PANTHER" id="PTHR12304:SF4">
    <property type="entry name" value="URIDINE NUCLEOSIDASE"/>
    <property type="match status" value="1"/>
</dbReference>
<dbReference type="EMBL" id="JAKLWS010000015">
    <property type="protein sequence ID" value="MCG2589399.1"/>
    <property type="molecule type" value="Genomic_DNA"/>
</dbReference>
<dbReference type="GO" id="GO:0016787">
    <property type="term" value="F:hydrolase activity"/>
    <property type="evidence" value="ECO:0007669"/>
    <property type="project" value="UniProtKB-KW"/>
</dbReference>
<dbReference type="PANTHER" id="PTHR12304">
    <property type="entry name" value="INOSINE-URIDINE PREFERRING NUCLEOSIDE HYDROLASE"/>
    <property type="match status" value="1"/>
</dbReference>
<dbReference type="InterPro" id="IPR001910">
    <property type="entry name" value="Inosine/uridine_hydrolase_dom"/>
</dbReference>
<feature type="domain" description="Inosine/uridine-preferring nucleoside hydrolase" evidence="3">
    <location>
        <begin position="38"/>
        <end position="322"/>
    </location>
</feature>
<evidence type="ECO:0000256" key="2">
    <source>
        <dbReference type="ARBA" id="ARBA00023295"/>
    </source>
</evidence>
<protein>
    <submittedName>
        <fullName evidence="4">Nucleoside hydrolase</fullName>
    </submittedName>
</protein>
<evidence type="ECO:0000313" key="4">
    <source>
        <dbReference type="EMBL" id="MCG2589399.1"/>
    </source>
</evidence>
<dbReference type="InterPro" id="IPR023186">
    <property type="entry name" value="IUNH"/>
</dbReference>
<keyword evidence="2" id="KW-0326">Glycosidase</keyword>
<gene>
    <name evidence="4" type="ORF">L6773_12540</name>
</gene>
<organism evidence="4 5">
    <name type="scientific">Rhodohalobacter sulfatireducens</name>
    <dbReference type="NCBI Taxonomy" id="2911366"/>
    <lineage>
        <taxon>Bacteria</taxon>
        <taxon>Pseudomonadati</taxon>
        <taxon>Balneolota</taxon>
        <taxon>Balneolia</taxon>
        <taxon>Balneolales</taxon>
        <taxon>Balneolaceae</taxon>
        <taxon>Rhodohalobacter</taxon>
    </lineage>
</organism>
<evidence type="ECO:0000256" key="1">
    <source>
        <dbReference type="ARBA" id="ARBA00022801"/>
    </source>
</evidence>
<keyword evidence="5" id="KW-1185">Reference proteome</keyword>
<accession>A0ABS9KEX7</accession>
<dbReference type="RefSeq" id="WP_237854760.1">
    <property type="nucleotide sequence ID" value="NZ_JAKLWS010000015.1"/>
</dbReference>
<dbReference type="SUPFAM" id="SSF53590">
    <property type="entry name" value="Nucleoside hydrolase"/>
    <property type="match status" value="1"/>
</dbReference>
<dbReference type="Gene3D" id="3.90.245.10">
    <property type="entry name" value="Ribonucleoside hydrolase-like"/>
    <property type="match status" value="1"/>
</dbReference>
<proteinExistence type="predicted"/>
<dbReference type="Proteomes" id="UP001165366">
    <property type="component" value="Unassembled WGS sequence"/>
</dbReference>
<comment type="caution">
    <text evidence="4">The sequence shown here is derived from an EMBL/GenBank/DDBJ whole genome shotgun (WGS) entry which is preliminary data.</text>
</comment>
<evidence type="ECO:0000259" key="3">
    <source>
        <dbReference type="Pfam" id="PF01156"/>
    </source>
</evidence>